<dbReference type="InterPro" id="IPR008927">
    <property type="entry name" value="6-PGluconate_DH-like_C_sf"/>
</dbReference>
<evidence type="ECO:0000256" key="5">
    <source>
        <dbReference type="NCBIfam" id="TIGR00112"/>
    </source>
</evidence>
<dbReference type="HAMAP" id="MF_01925">
    <property type="entry name" value="P5C_reductase"/>
    <property type="match status" value="1"/>
</dbReference>
<dbReference type="Proteomes" id="UP000544872">
    <property type="component" value="Unassembled WGS sequence"/>
</dbReference>
<dbReference type="SUPFAM" id="SSF48179">
    <property type="entry name" value="6-phosphogluconate dehydrogenase C-terminal domain-like"/>
    <property type="match status" value="1"/>
</dbReference>
<dbReference type="PANTHER" id="PTHR11645">
    <property type="entry name" value="PYRROLINE-5-CARBOXYLATE REDUCTASE"/>
    <property type="match status" value="1"/>
</dbReference>
<evidence type="ECO:0000313" key="9">
    <source>
        <dbReference type="EMBL" id="MBB6209631.1"/>
    </source>
</evidence>
<evidence type="ECO:0000256" key="1">
    <source>
        <dbReference type="ARBA" id="ARBA00005525"/>
    </source>
</evidence>
<keyword evidence="4" id="KW-0963">Cytoplasm</keyword>
<dbReference type="EMBL" id="JACIIX010000003">
    <property type="protein sequence ID" value="MBB6209631.1"/>
    <property type="molecule type" value="Genomic_DNA"/>
</dbReference>
<proteinExistence type="inferred from homology"/>
<keyword evidence="4" id="KW-0641">Proline biosynthesis</keyword>
<feature type="domain" description="Pyrroline-5-carboxylate reductase catalytic N-terminal" evidence="7">
    <location>
        <begin position="12"/>
        <end position="102"/>
    </location>
</feature>
<dbReference type="UniPathway" id="UPA00098">
    <property type="reaction ID" value="UER00361"/>
</dbReference>
<comment type="catalytic activity">
    <reaction evidence="4">
        <text>L-proline + NADP(+) = (S)-1-pyrroline-5-carboxylate + NADPH + 2 H(+)</text>
        <dbReference type="Rhea" id="RHEA:14109"/>
        <dbReference type="ChEBI" id="CHEBI:15378"/>
        <dbReference type="ChEBI" id="CHEBI:17388"/>
        <dbReference type="ChEBI" id="CHEBI:57783"/>
        <dbReference type="ChEBI" id="CHEBI:58349"/>
        <dbReference type="ChEBI" id="CHEBI:60039"/>
        <dbReference type="EC" id="1.5.1.2"/>
    </reaction>
</comment>
<dbReference type="InterPro" id="IPR028939">
    <property type="entry name" value="P5C_Rdtase_cat_N"/>
</dbReference>
<accession>A0A7W9ZDU5</accession>
<dbReference type="NCBIfam" id="TIGR00112">
    <property type="entry name" value="proC"/>
    <property type="match status" value="1"/>
</dbReference>
<dbReference type="RefSeq" id="WP_184262083.1">
    <property type="nucleotide sequence ID" value="NZ_JACIIX010000003.1"/>
</dbReference>
<keyword evidence="3 4" id="KW-0560">Oxidoreductase</keyword>
<name>A0A7W9ZDU5_NOVIT</name>
<reference evidence="9 10" key="1">
    <citation type="submission" date="2020-08" db="EMBL/GenBank/DDBJ databases">
        <title>Genomic Encyclopedia of Type Strains, Phase IV (KMG-IV): sequencing the most valuable type-strain genomes for metagenomic binning, comparative biology and taxonomic classification.</title>
        <authorList>
            <person name="Goeker M."/>
        </authorList>
    </citation>
    <scope>NUCLEOTIDE SEQUENCE [LARGE SCALE GENOMIC DNA]</scope>
    <source>
        <strain evidence="9 10">DSM 11590</strain>
    </source>
</reference>
<comment type="pathway">
    <text evidence="4">Amino-acid biosynthesis; L-proline biosynthesis; L-proline from L-glutamate 5-semialdehyde: step 1/1.</text>
</comment>
<feature type="domain" description="Pyrroline-5-carboxylate reductase dimerisation" evidence="8">
    <location>
        <begin position="166"/>
        <end position="272"/>
    </location>
</feature>
<dbReference type="EC" id="1.5.1.2" evidence="4 5"/>
<evidence type="ECO:0000256" key="4">
    <source>
        <dbReference type="HAMAP-Rule" id="MF_01925"/>
    </source>
</evidence>
<organism evidence="9 10">
    <name type="scientific">Novispirillum itersonii</name>
    <name type="common">Aquaspirillum itersonii</name>
    <dbReference type="NCBI Taxonomy" id="189"/>
    <lineage>
        <taxon>Bacteria</taxon>
        <taxon>Pseudomonadati</taxon>
        <taxon>Pseudomonadota</taxon>
        <taxon>Alphaproteobacteria</taxon>
        <taxon>Rhodospirillales</taxon>
        <taxon>Novispirillaceae</taxon>
        <taxon>Novispirillum</taxon>
    </lineage>
</organism>
<dbReference type="AlphaFoldDB" id="A0A7W9ZDU5"/>
<evidence type="ECO:0000256" key="3">
    <source>
        <dbReference type="ARBA" id="ARBA00023002"/>
    </source>
</evidence>
<dbReference type="GO" id="GO:0004735">
    <property type="term" value="F:pyrroline-5-carboxylate reductase activity"/>
    <property type="evidence" value="ECO:0007669"/>
    <property type="project" value="UniProtKB-UniRule"/>
</dbReference>
<dbReference type="PANTHER" id="PTHR11645:SF0">
    <property type="entry name" value="PYRROLINE-5-CARBOXYLATE REDUCTASE 3"/>
    <property type="match status" value="1"/>
</dbReference>
<comment type="function">
    <text evidence="4">Catalyzes the reduction of 1-pyrroline-5-carboxylate (PCA) to L-proline.</text>
</comment>
<dbReference type="Pfam" id="PF14748">
    <property type="entry name" value="P5CR_dimer"/>
    <property type="match status" value="1"/>
</dbReference>
<dbReference type="FunFam" id="1.10.3730.10:FF:000001">
    <property type="entry name" value="Pyrroline-5-carboxylate reductase"/>
    <property type="match status" value="1"/>
</dbReference>
<keyword evidence="4" id="KW-0028">Amino-acid biosynthesis</keyword>
<comment type="catalytic activity">
    <reaction evidence="4">
        <text>L-proline + NAD(+) = (S)-1-pyrroline-5-carboxylate + NADH + 2 H(+)</text>
        <dbReference type="Rhea" id="RHEA:14105"/>
        <dbReference type="ChEBI" id="CHEBI:15378"/>
        <dbReference type="ChEBI" id="CHEBI:17388"/>
        <dbReference type="ChEBI" id="CHEBI:57540"/>
        <dbReference type="ChEBI" id="CHEBI:57945"/>
        <dbReference type="ChEBI" id="CHEBI:60039"/>
        <dbReference type="EC" id="1.5.1.2"/>
    </reaction>
</comment>
<dbReference type="InterPro" id="IPR036291">
    <property type="entry name" value="NAD(P)-bd_dom_sf"/>
</dbReference>
<evidence type="ECO:0000259" key="8">
    <source>
        <dbReference type="Pfam" id="PF14748"/>
    </source>
</evidence>
<dbReference type="Pfam" id="PF03807">
    <property type="entry name" value="F420_oxidored"/>
    <property type="match status" value="1"/>
</dbReference>
<protein>
    <recommendedName>
        <fullName evidence="4 5">Pyrroline-5-carboxylate reductase</fullName>
        <shortName evidence="4">P5C reductase</shortName>
        <shortName evidence="4">P5CR</shortName>
        <ecNumber evidence="4 5">1.5.1.2</ecNumber>
    </recommendedName>
    <alternativeName>
        <fullName evidence="4">PCA reductase</fullName>
    </alternativeName>
</protein>
<dbReference type="SUPFAM" id="SSF51735">
    <property type="entry name" value="NAD(P)-binding Rossmann-fold domains"/>
    <property type="match status" value="1"/>
</dbReference>
<evidence type="ECO:0000259" key="7">
    <source>
        <dbReference type="Pfam" id="PF03807"/>
    </source>
</evidence>
<dbReference type="Gene3D" id="1.10.3730.10">
    <property type="entry name" value="ProC C-terminal domain-like"/>
    <property type="match status" value="1"/>
</dbReference>
<comment type="caution">
    <text evidence="9">The sequence shown here is derived from an EMBL/GenBank/DDBJ whole genome shotgun (WGS) entry which is preliminary data.</text>
</comment>
<dbReference type="InterPro" id="IPR000304">
    <property type="entry name" value="Pyrroline-COOH_reductase"/>
</dbReference>
<evidence type="ECO:0000313" key="10">
    <source>
        <dbReference type="Proteomes" id="UP000544872"/>
    </source>
</evidence>
<keyword evidence="10" id="KW-1185">Reference proteome</keyword>
<comment type="similarity">
    <text evidence="1 4">Belongs to the pyrroline-5-carboxylate reductase family.</text>
</comment>
<dbReference type="GO" id="GO:0055129">
    <property type="term" value="P:L-proline biosynthetic process"/>
    <property type="evidence" value="ECO:0007669"/>
    <property type="project" value="UniProtKB-UniRule"/>
</dbReference>
<dbReference type="InterPro" id="IPR029036">
    <property type="entry name" value="P5CR_dimer"/>
</dbReference>
<sequence length="273" mass="27849">MTTPHDHSHYHIVLVGCGKMGQAMLNGWLAQGVDPARVLVVDPFAKGLPAGVQTLTEASAIPAGATADVVVVAVKPQVLADAIAPYRQFAASGAVFLSVAAGKTIAGFHALLGAEAKIVRAMPNTPAAVGRGMTVLCAGAGVSEAEKTRCQTLAQAVGMAAWLEDETLMDAVTAISGSGPAYIFHLTEALEQAARALGLPEELSAVLARQTVAGAGELLAQASESPEQLRKNVTSPGGTTAAALEVLMNPETGLPSLMVRATAAAERRGRELA</sequence>
<dbReference type="PIRSF" id="PIRSF000193">
    <property type="entry name" value="Pyrrol-5-carb_rd"/>
    <property type="match status" value="1"/>
</dbReference>
<dbReference type="Gene3D" id="3.40.50.720">
    <property type="entry name" value="NAD(P)-binding Rossmann-like Domain"/>
    <property type="match status" value="1"/>
</dbReference>
<evidence type="ECO:0000256" key="2">
    <source>
        <dbReference type="ARBA" id="ARBA00022857"/>
    </source>
</evidence>
<keyword evidence="2 4" id="KW-0521">NADP</keyword>
<comment type="subcellular location">
    <subcellularLocation>
        <location evidence="4">Cytoplasm</location>
    </subcellularLocation>
</comment>
<evidence type="ECO:0000256" key="6">
    <source>
        <dbReference type="PIRSR" id="PIRSR000193-1"/>
    </source>
</evidence>
<dbReference type="GO" id="GO:0005737">
    <property type="term" value="C:cytoplasm"/>
    <property type="evidence" value="ECO:0007669"/>
    <property type="project" value="UniProtKB-SubCell"/>
</dbReference>
<gene>
    <name evidence="4" type="primary">proC</name>
    <name evidence="9" type="ORF">FHS48_001039</name>
</gene>
<feature type="binding site" evidence="6">
    <location>
        <begin position="73"/>
        <end position="76"/>
    </location>
    <ligand>
        <name>NADP(+)</name>
        <dbReference type="ChEBI" id="CHEBI:58349"/>
    </ligand>
</feature>